<dbReference type="InterPro" id="IPR001080">
    <property type="entry name" value="3Fe4S_ferredoxin"/>
</dbReference>
<evidence type="ECO:0000313" key="6">
    <source>
        <dbReference type="EMBL" id="MBB5182261.1"/>
    </source>
</evidence>
<dbReference type="AlphaFoldDB" id="A0A7W8FVJ5"/>
<keyword evidence="4" id="KW-0249">Electron transport</keyword>
<reference evidence="6 7" key="1">
    <citation type="submission" date="2020-08" db="EMBL/GenBank/DDBJ databases">
        <title>Genomic Encyclopedia of Type Strains, Phase IV (KMG-IV): sequencing the most valuable type-strain genomes for metagenomic binning, comparative biology and taxonomic classification.</title>
        <authorList>
            <person name="Goeker M."/>
        </authorList>
    </citation>
    <scope>NUCLEOTIDE SEQUENCE [LARGE SCALE GENOMIC DNA]</scope>
    <source>
        <strain evidence="6 7">DSM 25799</strain>
    </source>
</reference>
<keyword evidence="7" id="KW-1185">Reference proteome</keyword>
<dbReference type="InterPro" id="IPR017900">
    <property type="entry name" value="4Fe4S_Fe_S_CS"/>
</dbReference>
<dbReference type="PROSITE" id="PS00198">
    <property type="entry name" value="4FE4S_FER_1"/>
    <property type="match status" value="1"/>
</dbReference>
<dbReference type="GO" id="GO:0005506">
    <property type="term" value="F:iron ion binding"/>
    <property type="evidence" value="ECO:0007669"/>
    <property type="project" value="UniProtKB-UniRule"/>
</dbReference>
<dbReference type="EMBL" id="JACHHK010000001">
    <property type="protein sequence ID" value="MBB5182261.1"/>
    <property type="molecule type" value="Genomic_DNA"/>
</dbReference>
<evidence type="ECO:0000259" key="5">
    <source>
        <dbReference type="PROSITE" id="PS51379"/>
    </source>
</evidence>
<comment type="function">
    <text evidence="4">Ferredoxins are iron-sulfur proteins that transfer electrons in a wide variety of metabolic reactions.</text>
</comment>
<dbReference type="PRINTS" id="PR00352">
    <property type="entry name" value="3FE4SFRDOXIN"/>
</dbReference>
<evidence type="ECO:0000256" key="2">
    <source>
        <dbReference type="ARBA" id="ARBA00023004"/>
    </source>
</evidence>
<evidence type="ECO:0000256" key="1">
    <source>
        <dbReference type="ARBA" id="ARBA00022723"/>
    </source>
</evidence>
<dbReference type="PROSITE" id="PS51379">
    <property type="entry name" value="4FE4S_FER_2"/>
    <property type="match status" value="1"/>
</dbReference>
<keyword evidence="2 4" id="KW-0408">Iron</keyword>
<evidence type="ECO:0000256" key="3">
    <source>
        <dbReference type="ARBA" id="ARBA00023014"/>
    </source>
</evidence>
<dbReference type="RefSeq" id="WP_183326762.1">
    <property type="nucleotide sequence ID" value="NZ_JACHHK010000001.1"/>
</dbReference>
<name>A0A7W8FVJ5_9FIRM</name>
<feature type="domain" description="4Fe-4S ferredoxin-type" evidence="5">
    <location>
        <begin position="1"/>
        <end position="30"/>
    </location>
</feature>
<keyword evidence="3 4" id="KW-0411">Iron-sulfur</keyword>
<dbReference type="InterPro" id="IPR017896">
    <property type="entry name" value="4Fe4S_Fe-S-bd"/>
</dbReference>
<keyword evidence="1 4" id="KW-0479">Metal-binding</keyword>
<comment type="caution">
    <text evidence="6">The sequence shown here is derived from an EMBL/GenBank/DDBJ whole genome shotgun (WGS) entry which is preliminary data.</text>
</comment>
<dbReference type="Proteomes" id="UP000539953">
    <property type="component" value="Unassembled WGS sequence"/>
</dbReference>
<accession>A0A7W8FVJ5</accession>
<evidence type="ECO:0000313" key="7">
    <source>
        <dbReference type="Proteomes" id="UP000539953"/>
    </source>
</evidence>
<sequence>MKYEVSDACVMCGMCAGICPEIFVLSPKGKAEAKDIDTDLPRAQEAVLSCPMHAIHIKKQVK</sequence>
<proteinExistence type="predicted"/>
<dbReference type="GO" id="GO:0009055">
    <property type="term" value="F:electron transfer activity"/>
    <property type="evidence" value="ECO:0007669"/>
    <property type="project" value="UniProtKB-UniRule"/>
</dbReference>
<gene>
    <name evidence="6" type="ORF">HNQ47_000264</name>
</gene>
<organism evidence="6 7">
    <name type="scientific">Catenisphaera adipataccumulans</name>
    <dbReference type="NCBI Taxonomy" id="700500"/>
    <lineage>
        <taxon>Bacteria</taxon>
        <taxon>Bacillati</taxon>
        <taxon>Bacillota</taxon>
        <taxon>Erysipelotrichia</taxon>
        <taxon>Erysipelotrichales</taxon>
        <taxon>Erysipelotrichaceae</taxon>
        <taxon>Catenisphaera</taxon>
    </lineage>
</organism>
<dbReference type="SUPFAM" id="SSF54862">
    <property type="entry name" value="4Fe-4S ferredoxins"/>
    <property type="match status" value="1"/>
</dbReference>
<dbReference type="GO" id="GO:0051536">
    <property type="term" value="F:iron-sulfur cluster binding"/>
    <property type="evidence" value="ECO:0007669"/>
    <property type="project" value="UniProtKB-KW"/>
</dbReference>
<keyword evidence="4" id="KW-0813">Transport</keyword>
<evidence type="ECO:0000256" key="4">
    <source>
        <dbReference type="RuleBase" id="RU368020"/>
    </source>
</evidence>
<dbReference type="Pfam" id="PF13370">
    <property type="entry name" value="Fer4_13"/>
    <property type="match status" value="1"/>
</dbReference>
<protein>
    <recommendedName>
        <fullName evidence="4">Ferredoxin</fullName>
    </recommendedName>
</protein>
<dbReference type="Gene3D" id="3.30.70.20">
    <property type="match status" value="1"/>
</dbReference>